<feature type="domain" description="Ketosynthase family 3 (KS3)" evidence="5">
    <location>
        <begin position="9"/>
        <end position="519"/>
    </location>
</feature>
<comment type="similarity">
    <text evidence="4">In the C-terminal section; belongs to the NRP synthetase family.</text>
</comment>
<dbReference type="PANTHER" id="PTHR43775">
    <property type="entry name" value="FATTY ACID SYNTHASE"/>
    <property type="match status" value="1"/>
</dbReference>
<evidence type="ECO:0000256" key="1">
    <source>
        <dbReference type="ARBA" id="ARBA00022450"/>
    </source>
</evidence>
<dbReference type="Gene3D" id="3.40.47.10">
    <property type="match status" value="1"/>
</dbReference>
<accession>A0A5N6I940</accession>
<dbReference type="AlphaFoldDB" id="A0A5N7DTB5"/>
<dbReference type="SMART" id="SM00825">
    <property type="entry name" value="PKS_KS"/>
    <property type="match status" value="1"/>
</dbReference>
<dbReference type="CDD" id="cd00833">
    <property type="entry name" value="PKS"/>
    <property type="match status" value="1"/>
</dbReference>
<proteinExistence type="inferred from homology"/>
<reference evidence="6 7" key="1">
    <citation type="submission" date="2019-04" db="EMBL/GenBank/DDBJ databases">
        <authorList>
            <consortium name="DOE Joint Genome Institute"/>
            <person name="Mondo S."/>
            <person name="Kjaerbolling I."/>
            <person name="Vesth T."/>
            <person name="Frisvad J.C."/>
            <person name="Nybo J.L."/>
            <person name="Theobald S."/>
            <person name="Kildgaard S."/>
            <person name="Isbrandt T."/>
            <person name="Kuo A."/>
            <person name="Sato A."/>
            <person name="Lyhne E.K."/>
            <person name="Kogle M.E."/>
            <person name="Wiebenga A."/>
            <person name="Kun R.S."/>
            <person name="Lubbers R.J."/>
            <person name="Makela M.R."/>
            <person name="Barry K."/>
            <person name="Chovatia M."/>
            <person name="Clum A."/>
            <person name="Daum C."/>
            <person name="Haridas S."/>
            <person name="He G."/>
            <person name="LaButti K."/>
            <person name="Lipzen A."/>
            <person name="Riley R."/>
            <person name="Salamov A."/>
            <person name="Simmons B.A."/>
            <person name="Magnuson J.K."/>
            <person name="Henrissat B."/>
            <person name="Mortensen U.H."/>
            <person name="Larsen T.O."/>
            <person name="Devries R.P."/>
            <person name="Grigoriev I.V."/>
            <person name="Machida M."/>
            <person name="Baker S.E."/>
            <person name="Andersen M.R."/>
            <person name="Cantor M.N."/>
            <person name="Hua S.X."/>
        </authorList>
    </citation>
    <scope>NUCLEOTIDE SEQUENCE [LARGE SCALE GENOMIC DNA]</scope>
    <source>
        <strain evidence="6 7">CBS 119388</strain>
    </source>
</reference>
<evidence type="ECO:0000313" key="7">
    <source>
        <dbReference type="Proteomes" id="UP000325579"/>
    </source>
</evidence>
<dbReference type="GO" id="GO:0044550">
    <property type="term" value="P:secondary metabolite biosynthetic process"/>
    <property type="evidence" value="ECO:0007669"/>
    <property type="project" value="TreeGrafter"/>
</dbReference>
<dbReference type="SUPFAM" id="SSF56801">
    <property type="entry name" value="Acetyl-CoA synthetase-like"/>
    <property type="match status" value="1"/>
</dbReference>
<dbReference type="Proteomes" id="UP000325579">
    <property type="component" value="Unassembled WGS sequence"/>
</dbReference>
<evidence type="ECO:0000256" key="3">
    <source>
        <dbReference type="ARBA" id="ARBA00022679"/>
    </source>
</evidence>
<dbReference type="InterPro" id="IPR014030">
    <property type="entry name" value="Ketoacyl_synth_N"/>
</dbReference>
<dbReference type="Pfam" id="PF00109">
    <property type="entry name" value="ketoacyl-synt"/>
    <property type="match status" value="1"/>
</dbReference>
<dbReference type="OrthoDB" id="329835at2759"/>
<dbReference type="Gene3D" id="2.30.38.10">
    <property type="entry name" value="Luciferase, Domain 3"/>
    <property type="match status" value="1"/>
</dbReference>
<keyword evidence="7" id="KW-1185">Reference proteome</keyword>
<dbReference type="PANTHER" id="PTHR43775:SF20">
    <property type="entry name" value="HYBRID PKS-NRPS SYNTHETASE APDA"/>
    <property type="match status" value="1"/>
</dbReference>
<dbReference type="PROSITE" id="PS52004">
    <property type="entry name" value="KS3_2"/>
    <property type="match status" value="1"/>
</dbReference>
<dbReference type="Gene3D" id="3.30.300.30">
    <property type="match status" value="1"/>
</dbReference>
<evidence type="ECO:0000313" key="6">
    <source>
        <dbReference type="EMBL" id="KAE8409644.1"/>
    </source>
</evidence>
<name>A0A5N7DTB5_9EURO</name>
<dbReference type="InterPro" id="IPR016039">
    <property type="entry name" value="Thiolase-like"/>
</dbReference>
<evidence type="ECO:0000259" key="5">
    <source>
        <dbReference type="PROSITE" id="PS52004"/>
    </source>
</evidence>
<protein>
    <recommendedName>
        <fullName evidence="5">Ketosynthase family 3 (KS3) domain-containing protein</fullName>
    </recommendedName>
</protein>
<dbReference type="InterPro" id="IPR020841">
    <property type="entry name" value="PKS_Beta-ketoAc_synthase_dom"/>
</dbReference>
<organism evidence="6 7">
    <name type="scientific">Aspergillus pseudonomiae</name>
    <dbReference type="NCBI Taxonomy" id="1506151"/>
    <lineage>
        <taxon>Eukaryota</taxon>
        <taxon>Fungi</taxon>
        <taxon>Dikarya</taxon>
        <taxon>Ascomycota</taxon>
        <taxon>Pezizomycotina</taxon>
        <taxon>Eurotiomycetes</taxon>
        <taxon>Eurotiomycetidae</taxon>
        <taxon>Eurotiales</taxon>
        <taxon>Aspergillaceae</taxon>
        <taxon>Aspergillus</taxon>
        <taxon>Aspergillus subgen. Circumdati</taxon>
    </lineage>
</organism>
<dbReference type="EMBL" id="ML736739">
    <property type="protein sequence ID" value="KAE8409644.1"/>
    <property type="molecule type" value="Genomic_DNA"/>
</dbReference>
<dbReference type="InterPro" id="IPR045851">
    <property type="entry name" value="AMP-bd_C_sf"/>
</dbReference>
<gene>
    <name evidence="6" type="ORF">BDV37DRAFT_277984</name>
</gene>
<dbReference type="GO" id="GO:0006633">
    <property type="term" value="P:fatty acid biosynthetic process"/>
    <property type="evidence" value="ECO:0007669"/>
    <property type="project" value="TreeGrafter"/>
</dbReference>
<evidence type="ECO:0000256" key="4">
    <source>
        <dbReference type="ARBA" id="ARBA00029443"/>
    </source>
</evidence>
<keyword evidence="3" id="KW-0808">Transferase</keyword>
<dbReference type="SUPFAM" id="SSF53901">
    <property type="entry name" value="Thiolase-like"/>
    <property type="match status" value="1"/>
</dbReference>
<dbReference type="InterPro" id="IPR050091">
    <property type="entry name" value="PKS_NRPS_Biosynth_Enz"/>
</dbReference>
<evidence type="ECO:0000256" key="2">
    <source>
        <dbReference type="ARBA" id="ARBA00022553"/>
    </source>
</evidence>
<keyword evidence="2" id="KW-0597">Phosphoprotein</keyword>
<accession>A0A5N7DTB5</accession>
<dbReference type="RefSeq" id="XP_031946963.1">
    <property type="nucleotide sequence ID" value="XM_032085920.1"/>
</dbReference>
<keyword evidence="1" id="KW-0596">Phosphopantetheine</keyword>
<dbReference type="GO" id="GO:0004312">
    <property type="term" value="F:fatty acid synthase activity"/>
    <property type="evidence" value="ECO:0007669"/>
    <property type="project" value="TreeGrafter"/>
</dbReference>
<dbReference type="GeneID" id="43670611"/>
<sequence>MGSLSDVRVEPIAIVGSACRFPGGDNSPSKLWDLLRSLRDVLMDFPPSRLRLSNFYHTDGEHHGSTNVTNKSYLLSEDPNEFDAALFNLNGLEAQAMDRQHRILLETVYEGLERGGCSLDDIQETKTSVFVGVMNADYYDIQLRDTETMARYNATGTARSIISNRISYFFDWKEASMTADTACSSSLVALHQAVLSLQNREASASIIGNALAHGSTVVVVPQSVRGGPVATAQLMLQEKVTFMIGTPSEYLMLLQHGGDYLRQNRDWGHACLGGESVTEPLKREFRRLSPNCPNVTDCYGPTETSAATSSNTLDLHRDAANEYSTAGRPVPSSTIYILGGNGELVPPGFVGEVCIGGVGVALGYWNLPDLDKRKCIHDPFASSADRRLGWKRLYKTGDRGRLGPDGGLIFMGRLDGDTQIKLRGLRIDLEEVGNSLLQVAAGLLSDTVVSVRGDPEFLVAHAVPARGQKVTNSDPKSFKKSLPLPQNMCPAAIVLLDRLPTTPNGKVDWKALQDKPLPT</sequence>